<evidence type="ECO:0000313" key="4">
    <source>
        <dbReference type="Proteomes" id="UP000799757"/>
    </source>
</evidence>
<evidence type="ECO:0000256" key="1">
    <source>
        <dbReference type="SAM" id="Phobius"/>
    </source>
</evidence>
<dbReference type="Proteomes" id="UP000799757">
    <property type="component" value="Unassembled WGS sequence"/>
</dbReference>
<accession>A0A6A6X9B7</accession>
<dbReference type="InterPro" id="IPR004843">
    <property type="entry name" value="Calcineurin-like_PHP"/>
</dbReference>
<dbReference type="Gene3D" id="3.60.21.10">
    <property type="match status" value="1"/>
</dbReference>
<sequence length="342" mass="38962">MQRCCPLRFQEKKTPKAFARQPTFAQEFRVSPLKLLTRLLWHFFNSFEQIPPPQNPNAPVRVVCLSDTHSRVAPVPVGDVLIHAGNLTRSGTVAELQDQVNWLSWTPGFAAKFVIAGNYDTWLDGSIPHSWDQRQKTLDWKNLKYLLDDHVRAPIRTRDKATGEVVKRDLLVLGKPWMLDDGNRNLAFSYESHQKDVVWERNVSDDTEILITHSPPLYYRDIGWGFSHTGSGGLRNELWRVRPKLHVFGHIHNCGGITVLRWDAGQMAYERACQRGSLGGFNQLFSFAAWRDLLVVIVFAVWVLIKVLCGWDKGARKTVLVNAALIFNSEGKLDSPIQVIDI</sequence>
<dbReference type="EMBL" id="MU001958">
    <property type="protein sequence ID" value="KAF2792714.1"/>
    <property type="molecule type" value="Genomic_DNA"/>
</dbReference>
<dbReference type="Pfam" id="PF00149">
    <property type="entry name" value="Metallophos"/>
    <property type="match status" value="1"/>
</dbReference>
<dbReference type="OrthoDB" id="630188at2759"/>
<keyword evidence="1" id="KW-0812">Transmembrane</keyword>
<dbReference type="PANTHER" id="PTHR12905">
    <property type="entry name" value="METALLOPHOSPHOESTERASE"/>
    <property type="match status" value="1"/>
</dbReference>
<keyword evidence="4" id="KW-1185">Reference proteome</keyword>
<gene>
    <name evidence="3" type="ORF">K505DRAFT_307237</name>
</gene>
<feature type="domain" description="Calcineurin-like phosphoesterase" evidence="2">
    <location>
        <begin position="74"/>
        <end position="253"/>
    </location>
</feature>
<name>A0A6A6X9B7_9PLEO</name>
<dbReference type="AlphaFoldDB" id="A0A6A6X9B7"/>
<dbReference type="CDD" id="cd07379">
    <property type="entry name" value="MPP_239FB"/>
    <property type="match status" value="1"/>
</dbReference>
<keyword evidence="1" id="KW-1133">Transmembrane helix</keyword>
<organism evidence="3 4">
    <name type="scientific">Melanomma pulvis-pyrius CBS 109.77</name>
    <dbReference type="NCBI Taxonomy" id="1314802"/>
    <lineage>
        <taxon>Eukaryota</taxon>
        <taxon>Fungi</taxon>
        <taxon>Dikarya</taxon>
        <taxon>Ascomycota</taxon>
        <taxon>Pezizomycotina</taxon>
        <taxon>Dothideomycetes</taxon>
        <taxon>Pleosporomycetidae</taxon>
        <taxon>Pleosporales</taxon>
        <taxon>Melanommataceae</taxon>
        <taxon>Melanomma</taxon>
    </lineage>
</organism>
<protein>
    <submittedName>
        <fullName evidence="3">Metallo-dependent phosphatase</fullName>
    </submittedName>
</protein>
<dbReference type="PANTHER" id="PTHR12905:SF18">
    <property type="entry name" value="ESTER HYDROLASE, PUTATIVE (AFU_ORTHOLOGUE AFUA_4G03130)-RELATED"/>
    <property type="match status" value="1"/>
</dbReference>
<dbReference type="InterPro" id="IPR051693">
    <property type="entry name" value="UPF0046_metallophosphoest"/>
</dbReference>
<proteinExistence type="predicted"/>
<evidence type="ECO:0000313" key="3">
    <source>
        <dbReference type="EMBL" id="KAF2792714.1"/>
    </source>
</evidence>
<evidence type="ECO:0000259" key="2">
    <source>
        <dbReference type="Pfam" id="PF00149"/>
    </source>
</evidence>
<feature type="transmembrane region" description="Helical" evidence="1">
    <location>
        <begin position="288"/>
        <end position="309"/>
    </location>
</feature>
<dbReference type="SUPFAM" id="SSF56300">
    <property type="entry name" value="Metallo-dependent phosphatases"/>
    <property type="match status" value="1"/>
</dbReference>
<keyword evidence="1" id="KW-0472">Membrane</keyword>
<reference evidence="3" key="1">
    <citation type="journal article" date="2020" name="Stud. Mycol.">
        <title>101 Dothideomycetes genomes: a test case for predicting lifestyles and emergence of pathogens.</title>
        <authorList>
            <person name="Haridas S."/>
            <person name="Albert R."/>
            <person name="Binder M."/>
            <person name="Bloem J."/>
            <person name="Labutti K."/>
            <person name="Salamov A."/>
            <person name="Andreopoulos B."/>
            <person name="Baker S."/>
            <person name="Barry K."/>
            <person name="Bills G."/>
            <person name="Bluhm B."/>
            <person name="Cannon C."/>
            <person name="Castanera R."/>
            <person name="Culley D."/>
            <person name="Daum C."/>
            <person name="Ezra D."/>
            <person name="Gonzalez J."/>
            <person name="Henrissat B."/>
            <person name="Kuo A."/>
            <person name="Liang C."/>
            <person name="Lipzen A."/>
            <person name="Lutzoni F."/>
            <person name="Magnuson J."/>
            <person name="Mondo S."/>
            <person name="Nolan M."/>
            <person name="Ohm R."/>
            <person name="Pangilinan J."/>
            <person name="Park H.-J."/>
            <person name="Ramirez L."/>
            <person name="Alfaro M."/>
            <person name="Sun H."/>
            <person name="Tritt A."/>
            <person name="Yoshinaga Y."/>
            <person name="Zwiers L.-H."/>
            <person name="Turgeon B."/>
            <person name="Goodwin S."/>
            <person name="Spatafora J."/>
            <person name="Crous P."/>
            <person name="Grigoriev I."/>
        </authorList>
    </citation>
    <scope>NUCLEOTIDE SEQUENCE</scope>
    <source>
        <strain evidence="3">CBS 109.77</strain>
    </source>
</reference>
<dbReference type="InterPro" id="IPR029052">
    <property type="entry name" value="Metallo-depent_PP-like"/>
</dbReference>
<dbReference type="GO" id="GO:0016787">
    <property type="term" value="F:hydrolase activity"/>
    <property type="evidence" value="ECO:0007669"/>
    <property type="project" value="InterPro"/>
</dbReference>